<organism evidence="1 2">
    <name type="scientific">Liparis tanakae</name>
    <name type="common">Tanaka's snailfish</name>
    <dbReference type="NCBI Taxonomy" id="230148"/>
    <lineage>
        <taxon>Eukaryota</taxon>
        <taxon>Metazoa</taxon>
        <taxon>Chordata</taxon>
        <taxon>Craniata</taxon>
        <taxon>Vertebrata</taxon>
        <taxon>Euteleostomi</taxon>
        <taxon>Actinopterygii</taxon>
        <taxon>Neopterygii</taxon>
        <taxon>Teleostei</taxon>
        <taxon>Neoteleostei</taxon>
        <taxon>Acanthomorphata</taxon>
        <taxon>Eupercaria</taxon>
        <taxon>Perciformes</taxon>
        <taxon>Cottioidei</taxon>
        <taxon>Cottales</taxon>
        <taxon>Liparidae</taxon>
        <taxon>Liparis</taxon>
    </lineage>
</organism>
<accession>A0A4Z2GD90</accession>
<keyword evidence="2" id="KW-1185">Reference proteome</keyword>
<dbReference type="EMBL" id="SRLO01000579">
    <property type="protein sequence ID" value="TNN51537.1"/>
    <property type="molecule type" value="Genomic_DNA"/>
</dbReference>
<evidence type="ECO:0000313" key="2">
    <source>
        <dbReference type="Proteomes" id="UP000314294"/>
    </source>
</evidence>
<name>A0A4Z2GD90_9TELE</name>
<proteinExistence type="predicted"/>
<evidence type="ECO:0000313" key="1">
    <source>
        <dbReference type="EMBL" id="TNN51537.1"/>
    </source>
</evidence>
<protein>
    <submittedName>
        <fullName evidence="1">Uncharacterized protein</fullName>
    </submittedName>
</protein>
<comment type="caution">
    <text evidence="1">The sequence shown here is derived from an EMBL/GenBank/DDBJ whole genome shotgun (WGS) entry which is preliminary data.</text>
</comment>
<gene>
    <name evidence="1" type="ORF">EYF80_038278</name>
</gene>
<sequence>MQRSAKRLTSVNWRLRRASSASSRASARITSSAVEKIRVVVDAVVDEQHALAVAGVLPEAVHAHRLRVHHADLALVELGQDGHLDGAAPGVVAADPGAVVLVGLSQHRFGVRRRVARHDLGDEASHLGGAGQVVHAALHHVVHAGEEAGVVRRHHSAGQRGRGVQARGFGHGGMILRRLWLVLFFLDDEGVSWRERDDTEVLMVITIRRPVHSLGMQSKVKQRNGDGHDHNVWPAFPKMWF</sequence>
<dbReference type="AlphaFoldDB" id="A0A4Z2GD90"/>
<reference evidence="1 2" key="1">
    <citation type="submission" date="2019-03" db="EMBL/GenBank/DDBJ databases">
        <title>First draft genome of Liparis tanakae, snailfish: a comprehensive survey of snailfish specific genes.</title>
        <authorList>
            <person name="Kim W."/>
            <person name="Song I."/>
            <person name="Jeong J.-H."/>
            <person name="Kim D."/>
            <person name="Kim S."/>
            <person name="Ryu S."/>
            <person name="Song J.Y."/>
            <person name="Lee S.K."/>
        </authorList>
    </citation>
    <scope>NUCLEOTIDE SEQUENCE [LARGE SCALE GENOMIC DNA]</scope>
    <source>
        <tissue evidence="1">Muscle</tissue>
    </source>
</reference>
<dbReference type="Proteomes" id="UP000314294">
    <property type="component" value="Unassembled WGS sequence"/>
</dbReference>